<organism evidence="4 5">
    <name type="scientific">Pendulispora albinea</name>
    <dbReference type="NCBI Taxonomy" id="2741071"/>
    <lineage>
        <taxon>Bacteria</taxon>
        <taxon>Pseudomonadati</taxon>
        <taxon>Myxococcota</taxon>
        <taxon>Myxococcia</taxon>
        <taxon>Myxococcales</taxon>
        <taxon>Sorangiineae</taxon>
        <taxon>Pendulisporaceae</taxon>
        <taxon>Pendulispora</taxon>
    </lineage>
</organism>
<dbReference type="InterPro" id="IPR051053">
    <property type="entry name" value="ECH/Chromodomain_protein"/>
</dbReference>
<dbReference type="PANTHER" id="PTHR43684:SF1">
    <property type="entry name" value="ENOYL-COA DELTA ISOMERASE 2"/>
    <property type="match status" value="1"/>
</dbReference>
<name>A0ABZ2M6D7_9BACT</name>
<dbReference type="PANTHER" id="PTHR43684">
    <property type="match status" value="1"/>
</dbReference>
<gene>
    <name evidence="4" type="ORF">LZC94_09525</name>
</gene>
<reference evidence="4 5" key="1">
    <citation type="submission" date="2021-12" db="EMBL/GenBank/DDBJ databases">
        <title>Discovery of the Pendulisporaceae a myxobacterial family with distinct sporulation behavior and unique specialized metabolism.</title>
        <authorList>
            <person name="Garcia R."/>
            <person name="Popoff A."/>
            <person name="Bader C.D."/>
            <person name="Loehr J."/>
            <person name="Walesch S."/>
            <person name="Walt C."/>
            <person name="Boldt J."/>
            <person name="Bunk B."/>
            <person name="Haeckl F.J.F.P.J."/>
            <person name="Gunesch A.P."/>
            <person name="Birkelbach J."/>
            <person name="Nuebel U."/>
            <person name="Pietschmann T."/>
            <person name="Bach T."/>
            <person name="Mueller R."/>
        </authorList>
    </citation>
    <scope>NUCLEOTIDE SEQUENCE [LARGE SCALE GENOMIC DNA]</scope>
    <source>
        <strain evidence="4 5">MSr11954</strain>
    </source>
</reference>
<evidence type="ECO:0000313" key="4">
    <source>
        <dbReference type="EMBL" id="WXB17505.1"/>
    </source>
</evidence>
<keyword evidence="2" id="KW-0576">Peroxisome</keyword>
<proteinExistence type="predicted"/>
<keyword evidence="3" id="KW-0413">Isomerase</keyword>
<evidence type="ECO:0000313" key="5">
    <source>
        <dbReference type="Proteomes" id="UP001370348"/>
    </source>
</evidence>
<dbReference type="InterPro" id="IPR001753">
    <property type="entry name" value="Enoyl-CoA_hydra/iso"/>
</dbReference>
<dbReference type="InterPro" id="IPR029045">
    <property type="entry name" value="ClpP/crotonase-like_dom_sf"/>
</dbReference>
<accession>A0ABZ2M6D7</accession>
<dbReference type="Gene3D" id="3.90.226.10">
    <property type="entry name" value="2-enoyl-CoA Hydratase, Chain A, domain 1"/>
    <property type="match status" value="1"/>
</dbReference>
<comment type="subcellular location">
    <subcellularLocation>
        <location evidence="1">Peroxisome</location>
    </subcellularLocation>
</comment>
<dbReference type="SUPFAM" id="SSF52096">
    <property type="entry name" value="ClpP/crotonase"/>
    <property type="match status" value="1"/>
</dbReference>
<dbReference type="Pfam" id="PF00378">
    <property type="entry name" value="ECH_1"/>
    <property type="match status" value="1"/>
</dbReference>
<dbReference type="EMBL" id="CP089984">
    <property type="protein sequence ID" value="WXB17505.1"/>
    <property type="molecule type" value="Genomic_DNA"/>
</dbReference>
<evidence type="ECO:0000256" key="3">
    <source>
        <dbReference type="ARBA" id="ARBA00023235"/>
    </source>
</evidence>
<evidence type="ECO:0000256" key="2">
    <source>
        <dbReference type="ARBA" id="ARBA00023140"/>
    </source>
</evidence>
<sequence>MSDIIIERTANVSSLILNRPKKKNALSFAMYEALTEALQTAQKDPAVRVVLLSAAGDAFCSGNDITDFLSSAGMDPTSAPPIRFIESLVGLDKPLIVAVQGAAVGIGTTMLLHADLVYAGENAKFSVPFVGLGLVPEAASSLLLPRRVGQAAANDLLLRGGVIDAQRAADIGLVNEVVRAPAELLAVARERADEIAAKPPRAVRLTKALTRTPQAEVLARVHEEAKHFADRVGSDEAREAFMAFMERRPANFANFS</sequence>
<dbReference type="CDD" id="cd06558">
    <property type="entry name" value="crotonase-like"/>
    <property type="match status" value="1"/>
</dbReference>
<keyword evidence="5" id="KW-1185">Reference proteome</keyword>
<protein>
    <submittedName>
        <fullName evidence="4">Enoyl-CoA hydratase</fullName>
    </submittedName>
</protein>
<dbReference type="RefSeq" id="WP_394827139.1">
    <property type="nucleotide sequence ID" value="NZ_CP089984.1"/>
</dbReference>
<dbReference type="Proteomes" id="UP001370348">
    <property type="component" value="Chromosome"/>
</dbReference>
<evidence type="ECO:0000256" key="1">
    <source>
        <dbReference type="ARBA" id="ARBA00004275"/>
    </source>
</evidence>